<reference evidence="1" key="1">
    <citation type="submission" date="2023-03" db="EMBL/GenBank/DDBJ databases">
        <title>Massive genome expansion in bonnet fungi (Mycena s.s.) driven by repeated elements and novel gene families across ecological guilds.</title>
        <authorList>
            <consortium name="Lawrence Berkeley National Laboratory"/>
            <person name="Harder C.B."/>
            <person name="Miyauchi S."/>
            <person name="Viragh M."/>
            <person name="Kuo A."/>
            <person name="Thoen E."/>
            <person name="Andreopoulos B."/>
            <person name="Lu D."/>
            <person name="Skrede I."/>
            <person name="Drula E."/>
            <person name="Henrissat B."/>
            <person name="Morin E."/>
            <person name="Kohler A."/>
            <person name="Barry K."/>
            <person name="LaButti K."/>
            <person name="Morin E."/>
            <person name="Salamov A."/>
            <person name="Lipzen A."/>
            <person name="Mereny Z."/>
            <person name="Hegedus B."/>
            <person name="Baldrian P."/>
            <person name="Stursova M."/>
            <person name="Weitz H."/>
            <person name="Taylor A."/>
            <person name="Grigoriev I.V."/>
            <person name="Nagy L.G."/>
            <person name="Martin F."/>
            <person name="Kauserud H."/>
        </authorList>
    </citation>
    <scope>NUCLEOTIDE SEQUENCE</scope>
    <source>
        <strain evidence="1">CBHHK188m</strain>
    </source>
</reference>
<dbReference type="EMBL" id="JARJLG010000087">
    <property type="protein sequence ID" value="KAJ7749023.1"/>
    <property type="molecule type" value="Genomic_DNA"/>
</dbReference>
<protein>
    <submittedName>
        <fullName evidence="1">Uncharacterized protein</fullName>
    </submittedName>
</protein>
<organism evidence="1 2">
    <name type="scientific">Mycena maculata</name>
    <dbReference type="NCBI Taxonomy" id="230809"/>
    <lineage>
        <taxon>Eukaryota</taxon>
        <taxon>Fungi</taxon>
        <taxon>Dikarya</taxon>
        <taxon>Basidiomycota</taxon>
        <taxon>Agaricomycotina</taxon>
        <taxon>Agaricomycetes</taxon>
        <taxon>Agaricomycetidae</taxon>
        <taxon>Agaricales</taxon>
        <taxon>Marasmiineae</taxon>
        <taxon>Mycenaceae</taxon>
        <taxon>Mycena</taxon>
    </lineage>
</organism>
<sequence>MHDGGCIPVNITWIGVRNSRISVEKVVKGGAGEKCAELQGYTTYSHSRATLQWDYSVVVSACVCGASTMHGDRGFKPSFWQYLLCGYCDGPKSNYNCYLTFGVGEPPLVNPSPGMSRVLTCLAPTKSKGTQLKFIQQLSYYPMEVGSQKKKRTELDF</sequence>
<accession>A0AAD7IUA9</accession>
<proteinExistence type="predicted"/>
<keyword evidence="2" id="KW-1185">Reference proteome</keyword>
<comment type="caution">
    <text evidence="1">The sequence shown here is derived from an EMBL/GenBank/DDBJ whole genome shotgun (WGS) entry which is preliminary data.</text>
</comment>
<dbReference type="AlphaFoldDB" id="A0AAD7IUA9"/>
<dbReference type="Proteomes" id="UP001215280">
    <property type="component" value="Unassembled WGS sequence"/>
</dbReference>
<name>A0AAD7IUA9_9AGAR</name>
<evidence type="ECO:0000313" key="2">
    <source>
        <dbReference type="Proteomes" id="UP001215280"/>
    </source>
</evidence>
<evidence type="ECO:0000313" key="1">
    <source>
        <dbReference type="EMBL" id="KAJ7749023.1"/>
    </source>
</evidence>
<gene>
    <name evidence="1" type="ORF">DFH07DRAFT_775502</name>
</gene>